<dbReference type="AlphaFoldDB" id="A0A2X0R8M8"/>
<dbReference type="EMBL" id="LS423452">
    <property type="protein sequence ID" value="SPS06442.1"/>
    <property type="molecule type" value="Genomic_DNA"/>
</dbReference>
<evidence type="ECO:0000256" key="3">
    <source>
        <dbReference type="ARBA" id="ARBA00022840"/>
    </source>
</evidence>
<dbReference type="InterPro" id="IPR029000">
    <property type="entry name" value="Cyclophilin-like_dom_sf"/>
</dbReference>
<protein>
    <submittedName>
        <fullName evidence="5">Putative KipI antagonist</fullName>
    </submittedName>
</protein>
<evidence type="ECO:0000259" key="4">
    <source>
        <dbReference type="SMART" id="SM00797"/>
    </source>
</evidence>
<keyword evidence="1" id="KW-0547">Nucleotide-binding</keyword>
<dbReference type="InterPro" id="IPR003778">
    <property type="entry name" value="CT_A_B"/>
</dbReference>
<gene>
    <name evidence="5" type="ORF">NITFAB_2035</name>
</gene>
<dbReference type="GO" id="GO:0005524">
    <property type="term" value="F:ATP binding"/>
    <property type="evidence" value="ECO:0007669"/>
    <property type="project" value="UniProtKB-KW"/>
</dbReference>
<dbReference type="GO" id="GO:0016787">
    <property type="term" value="F:hydrolase activity"/>
    <property type="evidence" value="ECO:0007669"/>
    <property type="project" value="UniProtKB-KW"/>
</dbReference>
<keyword evidence="3" id="KW-0067">ATP-binding</keyword>
<reference evidence="5" key="1">
    <citation type="submission" date="2018-05" db="EMBL/GenBank/DDBJ databases">
        <authorList>
            <person name="Lanie J.A."/>
            <person name="Ng W.-L."/>
            <person name="Kazmierczak K.M."/>
            <person name="Andrzejewski T.M."/>
            <person name="Davidsen T.M."/>
            <person name="Wayne K.J."/>
            <person name="Tettelin H."/>
            <person name="Glass J.I."/>
            <person name="Rusch D."/>
            <person name="Podicherti R."/>
            <person name="Tsui H.-C.T."/>
            <person name="Winkler M.E."/>
        </authorList>
    </citation>
    <scope>NUCLEOTIDE SEQUENCE</scope>
    <source>
        <strain evidence="5">KNB</strain>
    </source>
</reference>
<dbReference type="Pfam" id="PF02626">
    <property type="entry name" value="CT_A_B"/>
    <property type="match status" value="1"/>
</dbReference>
<accession>A0A2X0R8M8</accession>
<keyword evidence="2" id="KW-0378">Hydrolase</keyword>
<feature type="domain" description="Carboxyltransferase" evidence="4">
    <location>
        <begin position="26"/>
        <end position="328"/>
    </location>
</feature>
<evidence type="ECO:0000256" key="1">
    <source>
        <dbReference type="ARBA" id="ARBA00022741"/>
    </source>
</evidence>
<dbReference type="PANTHER" id="PTHR43309">
    <property type="entry name" value="5-OXOPROLINASE SUBUNIT C"/>
    <property type="match status" value="1"/>
</dbReference>
<name>A0A2X0R8M8_9PROT</name>
<sequence>MQKIIQVLHPGLLTTIQDLGRTGFQHIAISCGGAMDPRQMILANQLVGNLDTDAGMEITGYGPTLHFPNDTLIACTGAECSVSIRSHSGDKKPLPTHRPVLIQANSTVEWHHTRLGFRCWIAVAGGLQFPKILHSRSSHLAAGIGKPILARGDKIPLGEANPDTLHEILTALQKTGLTLGSPYSAGRWRLKASTPESWPIIHLPVLKGRHFSLLSDIQAERTLQTLWHIDPQSNRQGIRLNGPPVLLTGTAHIPSEPVRQGTVQLPPDGFPILLSCEHQTTGGYPRILEIPGCFTHLLAHVSPSSRIRFRLTSLDEVDTAAIKMNQEWKRIRQSLSDRLQP</sequence>
<dbReference type="SMART" id="SM00797">
    <property type="entry name" value="AHS2"/>
    <property type="match status" value="1"/>
</dbReference>
<proteinExistence type="predicted"/>
<dbReference type="Gene3D" id="2.40.100.10">
    <property type="entry name" value="Cyclophilin-like"/>
    <property type="match status" value="1"/>
</dbReference>
<dbReference type="PANTHER" id="PTHR43309:SF3">
    <property type="entry name" value="5-OXOPROLINASE SUBUNIT C"/>
    <property type="match status" value="1"/>
</dbReference>
<organism evidence="5">
    <name type="scientific">Candidatus Nitrotoga fabula</name>
    <dbReference type="NCBI Taxonomy" id="2182327"/>
    <lineage>
        <taxon>Bacteria</taxon>
        <taxon>Pseudomonadati</taxon>
        <taxon>Pseudomonadota</taxon>
        <taxon>Betaproteobacteria</taxon>
        <taxon>Nitrosomonadales</taxon>
        <taxon>Gallionellaceae</taxon>
        <taxon>Candidatus Nitrotoga</taxon>
    </lineage>
</organism>
<dbReference type="InterPro" id="IPR052708">
    <property type="entry name" value="PxpC"/>
</dbReference>
<evidence type="ECO:0000313" key="5">
    <source>
        <dbReference type="EMBL" id="SPS06442.1"/>
    </source>
</evidence>
<evidence type="ECO:0000256" key="2">
    <source>
        <dbReference type="ARBA" id="ARBA00022801"/>
    </source>
</evidence>